<organism evidence="1">
    <name type="scientific">marine sediment metagenome</name>
    <dbReference type="NCBI Taxonomy" id="412755"/>
    <lineage>
        <taxon>unclassified sequences</taxon>
        <taxon>metagenomes</taxon>
        <taxon>ecological metagenomes</taxon>
    </lineage>
</organism>
<dbReference type="AlphaFoldDB" id="A0A0F9T424"/>
<evidence type="ECO:0000313" key="1">
    <source>
        <dbReference type="EMBL" id="KKN69627.1"/>
    </source>
</evidence>
<comment type="caution">
    <text evidence="1">The sequence shown here is derived from an EMBL/GenBank/DDBJ whole genome shotgun (WGS) entry which is preliminary data.</text>
</comment>
<protein>
    <submittedName>
        <fullName evidence="1">Uncharacterized protein</fullName>
    </submittedName>
</protein>
<sequence length="39" mass="4400">MAEEESKVGCLGNPLCNFITPCPACQEKEYMEGDIDDYR</sequence>
<name>A0A0F9T424_9ZZZZ</name>
<gene>
    <name evidence="1" type="ORF">LCGC14_0439300</name>
</gene>
<accession>A0A0F9T424</accession>
<reference evidence="1" key="1">
    <citation type="journal article" date="2015" name="Nature">
        <title>Complex archaea that bridge the gap between prokaryotes and eukaryotes.</title>
        <authorList>
            <person name="Spang A."/>
            <person name="Saw J.H."/>
            <person name="Jorgensen S.L."/>
            <person name="Zaremba-Niedzwiedzka K."/>
            <person name="Martijn J."/>
            <person name="Lind A.E."/>
            <person name="van Eijk R."/>
            <person name="Schleper C."/>
            <person name="Guy L."/>
            <person name="Ettema T.J."/>
        </authorList>
    </citation>
    <scope>NUCLEOTIDE SEQUENCE</scope>
</reference>
<proteinExistence type="predicted"/>
<dbReference type="EMBL" id="LAZR01000422">
    <property type="protein sequence ID" value="KKN69627.1"/>
    <property type="molecule type" value="Genomic_DNA"/>
</dbReference>